<dbReference type="EMBL" id="CP002394">
    <property type="protein sequence ID" value="ADU30647.1"/>
    <property type="molecule type" value="Genomic_DNA"/>
</dbReference>
<sequence>MQYIREKNIIGVTLFYIGIFIIGFFFIAGLILANHASFFDNSSSLYVLIETWVIGFIIGMLFIGFSEVIKLLQNIYHVQPSVEEKQTSADGVWIVEEHKVDDQQLVKELGKAKTDSIYHLYDIQNKTIEEIIITPFNKQLVAKVRGLEDVESYYEVITTSGNDAINSSIEKHPHIKEWLSKK</sequence>
<keyword evidence="1" id="KW-0812">Transmembrane</keyword>
<keyword evidence="1" id="KW-0472">Membrane</keyword>
<dbReference type="KEGG" id="bco:Bcell_2389"/>
<dbReference type="Proteomes" id="UP000001401">
    <property type="component" value="Chromosome"/>
</dbReference>
<gene>
    <name evidence="2" type="ordered locus">Bcell_2389</name>
</gene>
<dbReference type="RefSeq" id="WP_013488982.1">
    <property type="nucleotide sequence ID" value="NC_014829.1"/>
</dbReference>
<dbReference type="AlphaFoldDB" id="E6TRZ3"/>
<reference evidence="2 3" key="1">
    <citation type="submission" date="2010-12" db="EMBL/GenBank/DDBJ databases">
        <title>Complete sequence of Bacillus cellulosilyticus DSM 2522.</title>
        <authorList>
            <consortium name="US DOE Joint Genome Institute"/>
            <person name="Lucas S."/>
            <person name="Copeland A."/>
            <person name="Lapidus A."/>
            <person name="Cheng J.-F."/>
            <person name="Bruce D."/>
            <person name="Goodwin L."/>
            <person name="Pitluck S."/>
            <person name="Chertkov O."/>
            <person name="Detter J.C."/>
            <person name="Han C."/>
            <person name="Tapia R."/>
            <person name="Land M."/>
            <person name="Hauser L."/>
            <person name="Jeffries C."/>
            <person name="Kyrpides N."/>
            <person name="Ivanova N."/>
            <person name="Mikhailova N."/>
            <person name="Brumm P."/>
            <person name="Mead D."/>
            <person name="Woyke T."/>
        </authorList>
    </citation>
    <scope>NUCLEOTIDE SEQUENCE [LARGE SCALE GENOMIC DNA]</scope>
    <source>
        <strain evidence="3">ATCC 21833 / DSM 2522 / FERM P-1141 / JCM 9156 / N-4</strain>
    </source>
</reference>
<keyword evidence="3" id="KW-1185">Reference proteome</keyword>
<dbReference type="eggNOG" id="ENOG502ZHPB">
    <property type="taxonomic scope" value="Bacteria"/>
</dbReference>
<dbReference type="OrthoDB" id="2856015at2"/>
<evidence type="ECO:0000313" key="2">
    <source>
        <dbReference type="EMBL" id="ADU30647.1"/>
    </source>
</evidence>
<proteinExistence type="predicted"/>
<feature type="transmembrane region" description="Helical" evidence="1">
    <location>
        <begin position="12"/>
        <end position="33"/>
    </location>
</feature>
<dbReference type="STRING" id="649639.Bcell_2389"/>
<name>E6TRZ3_EVAC2</name>
<evidence type="ECO:0000256" key="1">
    <source>
        <dbReference type="SAM" id="Phobius"/>
    </source>
</evidence>
<feature type="transmembrane region" description="Helical" evidence="1">
    <location>
        <begin position="45"/>
        <end position="65"/>
    </location>
</feature>
<dbReference type="HOGENOM" id="CLU_1479256_0_0_9"/>
<protein>
    <submittedName>
        <fullName evidence="2">Uncharacterized protein</fullName>
    </submittedName>
</protein>
<accession>E6TRZ3</accession>
<organism evidence="2 3">
    <name type="scientific">Evansella cellulosilytica (strain ATCC 21833 / DSM 2522 / FERM P-1141 / JCM 9156 / N-4)</name>
    <name type="common">Bacillus cellulosilyticus</name>
    <dbReference type="NCBI Taxonomy" id="649639"/>
    <lineage>
        <taxon>Bacteria</taxon>
        <taxon>Bacillati</taxon>
        <taxon>Bacillota</taxon>
        <taxon>Bacilli</taxon>
        <taxon>Bacillales</taxon>
        <taxon>Bacillaceae</taxon>
        <taxon>Evansella</taxon>
    </lineage>
</organism>
<keyword evidence="1" id="KW-1133">Transmembrane helix</keyword>
<evidence type="ECO:0000313" key="3">
    <source>
        <dbReference type="Proteomes" id="UP000001401"/>
    </source>
</evidence>